<dbReference type="Proteomes" id="UP000077469">
    <property type="component" value="Chromosome"/>
</dbReference>
<gene>
    <name evidence="2" type="ORF">AJ81_02555</name>
</gene>
<dbReference type="EMBL" id="CP007141">
    <property type="protein sequence ID" value="AJC74659.1"/>
    <property type="molecule type" value="Genomic_DNA"/>
</dbReference>
<accession>A0A0X1KTR0</accession>
<dbReference type="AlphaFoldDB" id="A0A0X1KTR0"/>
<sequence>MRKLLVLLVALVTVAAFAAVNFSGRLDVTPKLTYTATPTSMSFSVGVAGALYIEASNEDQTTGFYVSISPTVTTSTPPAFSWSYWGYVWQKLYTSDSFTVTLQAGNLERGWSSASGANFSWLITTPSFTAYSDDAAVGLKFDISSGDLSDSLSVFVTPDATKIVNVDVFNSLSFGFLSTGILVQDLLNATSGLPPFSLSASVDLAKALAIQGATLKGFGYFTINPAGSPILQKYLVGADVGIEKLSASVAFDNNNQLGIAVKTTALAPVTVGADVVIPNITSITNFLLAGYASWKTGLIGHRLALSWDGTIATVAWRMRVTF</sequence>
<dbReference type="STRING" id="1123384.AJ81_02555"/>
<feature type="signal peptide" evidence="1">
    <location>
        <begin position="1"/>
        <end position="18"/>
    </location>
</feature>
<dbReference type="OrthoDB" id="9974886at2"/>
<protein>
    <submittedName>
        <fullName evidence="2">Uncharacterized protein</fullName>
    </submittedName>
</protein>
<dbReference type="KEGG" id="phy:AJ81_02555"/>
<reference evidence="2 3" key="1">
    <citation type="submission" date="2014-01" db="EMBL/GenBank/DDBJ databases">
        <title>Genome sequencing of Thermotog hypogea.</title>
        <authorList>
            <person name="Zhang X."/>
            <person name="Alvare G."/>
            <person name="Fristensky B."/>
            <person name="Chen L."/>
            <person name="Suen T."/>
            <person name="Chen Q."/>
            <person name="Ma K."/>
        </authorList>
    </citation>
    <scope>NUCLEOTIDE SEQUENCE [LARGE SCALE GENOMIC DNA]</scope>
    <source>
        <strain evidence="2 3">DSM 11164</strain>
    </source>
</reference>
<name>A0A0X1KTR0_9THEM</name>
<keyword evidence="3" id="KW-1185">Reference proteome</keyword>
<dbReference type="RefSeq" id="WP_031503788.1">
    <property type="nucleotide sequence ID" value="NC_022795.1"/>
</dbReference>
<keyword evidence="1" id="KW-0732">Signal</keyword>
<evidence type="ECO:0000313" key="2">
    <source>
        <dbReference type="EMBL" id="AJC74659.1"/>
    </source>
</evidence>
<evidence type="ECO:0000313" key="3">
    <source>
        <dbReference type="Proteomes" id="UP000077469"/>
    </source>
</evidence>
<evidence type="ECO:0000256" key="1">
    <source>
        <dbReference type="SAM" id="SignalP"/>
    </source>
</evidence>
<proteinExistence type="predicted"/>
<dbReference type="PATRIC" id="fig|1123384.7.peg.505"/>
<feature type="chain" id="PRO_5006945770" evidence="1">
    <location>
        <begin position="19"/>
        <end position="322"/>
    </location>
</feature>
<dbReference type="PaxDb" id="1123384-AJ81_02555"/>
<organism evidence="2 3">
    <name type="scientific">Pseudothermotoga hypogea DSM 11164 = NBRC 106472</name>
    <dbReference type="NCBI Taxonomy" id="1123384"/>
    <lineage>
        <taxon>Bacteria</taxon>
        <taxon>Thermotogati</taxon>
        <taxon>Thermotogota</taxon>
        <taxon>Thermotogae</taxon>
        <taxon>Thermotogales</taxon>
        <taxon>Thermotogaceae</taxon>
        <taxon>Pseudothermotoga</taxon>
    </lineage>
</organism>